<dbReference type="GO" id="GO:0110001">
    <property type="term" value="C:toxin-antitoxin complex"/>
    <property type="evidence" value="ECO:0007669"/>
    <property type="project" value="InterPro"/>
</dbReference>
<dbReference type="Pfam" id="PF01934">
    <property type="entry name" value="HepT-like"/>
    <property type="match status" value="1"/>
</dbReference>
<reference evidence="8" key="1">
    <citation type="submission" date="2020-08" db="EMBL/GenBank/DDBJ databases">
        <authorList>
            <person name="Cejkova D."/>
            <person name="Kubasova T."/>
            <person name="Jahodarova E."/>
            <person name="Rychlik I."/>
        </authorList>
    </citation>
    <scope>NUCLEOTIDE SEQUENCE</scope>
    <source>
        <strain evidence="8">An772</strain>
    </source>
</reference>
<proteinExistence type="inferred from homology"/>
<reference evidence="7" key="2">
    <citation type="journal article" date="2021" name="PeerJ">
        <title>Extensive microbial diversity within the chicken gut microbiome revealed by metagenomics and culture.</title>
        <authorList>
            <person name="Gilroy R."/>
            <person name="Ravi A."/>
            <person name="Getino M."/>
            <person name="Pursley I."/>
            <person name="Horton D.L."/>
            <person name="Alikhan N.F."/>
            <person name="Baker D."/>
            <person name="Gharbi K."/>
            <person name="Hall N."/>
            <person name="Watson M."/>
            <person name="Adriaenssens E.M."/>
            <person name="Foster-Nyarko E."/>
            <person name="Jarju S."/>
            <person name="Secka A."/>
            <person name="Antonio M."/>
            <person name="Oren A."/>
            <person name="Chaudhuri R.R."/>
            <person name="La Ragione R."/>
            <person name="Hildebrand F."/>
            <person name="Pallen M.J."/>
        </authorList>
    </citation>
    <scope>NUCLEOTIDE SEQUENCE</scope>
    <source>
        <strain evidence="7">CHK55-1828</strain>
    </source>
</reference>
<evidence type="ECO:0000313" key="10">
    <source>
        <dbReference type="Proteomes" id="UP000766986"/>
    </source>
</evidence>
<reference evidence="8 10" key="3">
    <citation type="journal article" date="2021" name="Sci. Rep.">
        <title>The distribution of antibiotic resistance genes in chicken gut microbiota commensals.</title>
        <authorList>
            <person name="Juricova H."/>
            <person name="Matiasovicova J."/>
            <person name="Kubasova T."/>
            <person name="Cejkova D."/>
            <person name="Rychlik I."/>
        </authorList>
    </citation>
    <scope>NUCLEOTIDE SEQUENCE [LARGE SCALE GENOMIC DNA]</scope>
    <source>
        <strain evidence="8 10">An772</strain>
    </source>
</reference>
<dbReference type="GO" id="GO:0016787">
    <property type="term" value="F:hydrolase activity"/>
    <property type="evidence" value="ECO:0007669"/>
    <property type="project" value="UniProtKB-KW"/>
</dbReference>
<protein>
    <submittedName>
        <fullName evidence="7">DUF86 domain-containing protein</fullName>
    </submittedName>
</protein>
<evidence type="ECO:0000256" key="4">
    <source>
        <dbReference type="ARBA" id="ARBA00022741"/>
    </source>
</evidence>
<dbReference type="InterPro" id="IPR037038">
    <property type="entry name" value="HepT-like_sf"/>
</dbReference>
<evidence type="ECO:0000256" key="3">
    <source>
        <dbReference type="ARBA" id="ARBA00022722"/>
    </source>
</evidence>
<evidence type="ECO:0000313" key="9">
    <source>
        <dbReference type="Proteomes" id="UP000717835"/>
    </source>
</evidence>
<keyword evidence="5" id="KW-0378">Hydrolase</keyword>
<keyword evidence="3" id="KW-0540">Nuclease</keyword>
<dbReference type="EMBL" id="DYVX01000014">
    <property type="protein sequence ID" value="HJF91160.1"/>
    <property type="molecule type" value="Genomic_DNA"/>
</dbReference>
<evidence type="ECO:0000256" key="2">
    <source>
        <dbReference type="ARBA" id="ARBA00022649"/>
    </source>
</evidence>
<dbReference type="GO" id="GO:0000166">
    <property type="term" value="F:nucleotide binding"/>
    <property type="evidence" value="ECO:0007669"/>
    <property type="project" value="UniProtKB-KW"/>
</dbReference>
<keyword evidence="2" id="KW-1277">Toxin-antitoxin system</keyword>
<dbReference type="InterPro" id="IPR051813">
    <property type="entry name" value="HepT_RNase_toxin"/>
</dbReference>
<dbReference type="Proteomes" id="UP000766986">
    <property type="component" value="Unassembled WGS sequence"/>
</dbReference>
<reference evidence="7" key="4">
    <citation type="submission" date="2021-09" db="EMBL/GenBank/DDBJ databases">
        <authorList>
            <person name="Gilroy R."/>
        </authorList>
    </citation>
    <scope>NUCLEOTIDE SEQUENCE</scope>
    <source>
        <strain evidence="7">CHK55-1828</strain>
    </source>
</reference>
<name>A0A921HVG8_9BACT</name>
<comment type="caution">
    <text evidence="7">The sequence shown here is derived from an EMBL/GenBank/DDBJ whole genome shotgun (WGS) entry which is preliminary data.</text>
</comment>
<gene>
    <name evidence="8" type="ORF">H7U35_08650</name>
    <name evidence="7" type="ORF">K8W02_02045</name>
</gene>
<keyword evidence="4" id="KW-0547">Nucleotide-binding</keyword>
<dbReference type="Proteomes" id="UP000717835">
    <property type="component" value="Unassembled WGS sequence"/>
</dbReference>
<keyword evidence="1" id="KW-0597">Phosphoprotein</keyword>
<dbReference type="InterPro" id="IPR008201">
    <property type="entry name" value="HepT-like"/>
</dbReference>
<evidence type="ECO:0000313" key="8">
    <source>
        <dbReference type="EMBL" id="MBM6735285.1"/>
    </source>
</evidence>
<organism evidence="7 9">
    <name type="scientific">Mediterranea massiliensis</name>
    <dbReference type="NCBI Taxonomy" id="1841865"/>
    <lineage>
        <taxon>Bacteria</taxon>
        <taxon>Pseudomonadati</taxon>
        <taxon>Bacteroidota</taxon>
        <taxon>Bacteroidia</taxon>
        <taxon>Bacteroidales</taxon>
        <taxon>Bacteroidaceae</taxon>
        <taxon>Mediterranea</taxon>
    </lineage>
</organism>
<dbReference type="RefSeq" id="WP_205095441.1">
    <property type="nucleotide sequence ID" value="NZ_DYVX01000014.1"/>
</dbReference>
<evidence type="ECO:0000313" key="7">
    <source>
        <dbReference type="EMBL" id="HJF91160.1"/>
    </source>
</evidence>
<dbReference type="EMBL" id="JACLYZ010000016">
    <property type="protein sequence ID" value="MBM6735285.1"/>
    <property type="molecule type" value="Genomic_DNA"/>
</dbReference>
<comment type="similarity">
    <text evidence="6">Belongs to the HepT RNase toxin family.</text>
</comment>
<dbReference type="GO" id="GO:0004540">
    <property type="term" value="F:RNA nuclease activity"/>
    <property type="evidence" value="ECO:0007669"/>
    <property type="project" value="InterPro"/>
</dbReference>
<evidence type="ECO:0000256" key="5">
    <source>
        <dbReference type="ARBA" id="ARBA00022801"/>
    </source>
</evidence>
<sequence length="138" mass="15886">MQSISKDQITDMLQFVERQIVFTLETTRKVNTYHDFLVSQDSMVLFNSTCMCLQSIGETIKQVDDRTCGKLFSRYPSTPWKKVIGMRNIISHEYLSIDPQVIFATAKTRLHPLLTDIRQVLADIEAGLRDNELQTEGE</sequence>
<evidence type="ECO:0000256" key="1">
    <source>
        <dbReference type="ARBA" id="ARBA00022553"/>
    </source>
</evidence>
<evidence type="ECO:0000256" key="6">
    <source>
        <dbReference type="ARBA" id="ARBA00024207"/>
    </source>
</evidence>
<dbReference type="PANTHER" id="PTHR34139">
    <property type="entry name" value="UPF0331 PROTEIN MJ0127"/>
    <property type="match status" value="1"/>
</dbReference>
<dbReference type="AlphaFoldDB" id="A0A921HVG8"/>
<dbReference type="PANTHER" id="PTHR34139:SF1">
    <property type="entry name" value="RNASE MJ1380-RELATED"/>
    <property type="match status" value="1"/>
</dbReference>
<accession>A0A921HVG8</accession>
<dbReference type="Gene3D" id="1.20.120.580">
    <property type="entry name" value="bsu32300-like"/>
    <property type="match status" value="1"/>
</dbReference>
<keyword evidence="10" id="KW-1185">Reference proteome</keyword>